<dbReference type="EMBL" id="FOSF01000039">
    <property type="protein sequence ID" value="SFK21897.1"/>
    <property type="molecule type" value="Genomic_DNA"/>
</dbReference>
<name>A0A662ZAG7_9GAMM</name>
<gene>
    <name evidence="14" type="ORF">SAMN04487865_103915</name>
</gene>
<keyword evidence="6" id="KW-0378">Hydrolase</keyword>
<evidence type="ECO:0000256" key="1">
    <source>
        <dbReference type="ARBA" id="ARBA00004236"/>
    </source>
</evidence>
<evidence type="ECO:0000256" key="11">
    <source>
        <dbReference type="SAM" id="Phobius"/>
    </source>
</evidence>
<feature type="transmembrane region" description="Helical" evidence="11">
    <location>
        <begin position="14"/>
        <end position="35"/>
    </location>
</feature>
<dbReference type="Gene3D" id="3.90.226.10">
    <property type="entry name" value="2-enoyl-CoA Hydratase, Chain A, domain 1"/>
    <property type="match status" value="1"/>
</dbReference>
<dbReference type="Pfam" id="PF08496">
    <property type="entry name" value="Peptidase_S49_N"/>
    <property type="match status" value="1"/>
</dbReference>
<keyword evidence="7" id="KW-0720">Serine protease</keyword>
<keyword evidence="9 11" id="KW-0472">Membrane</keyword>
<dbReference type="PANTHER" id="PTHR42987:SF4">
    <property type="entry name" value="PROTEASE SOHB-RELATED"/>
    <property type="match status" value="1"/>
</dbReference>
<evidence type="ECO:0000256" key="3">
    <source>
        <dbReference type="ARBA" id="ARBA00022475"/>
    </source>
</evidence>
<feature type="domain" description="Peptidase S49 N-terminal proteobacteria" evidence="13">
    <location>
        <begin position="2"/>
        <end position="172"/>
    </location>
</feature>
<dbReference type="GO" id="GO:0005886">
    <property type="term" value="C:plasma membrane"/>
    <property type="evidence" value="ECO:0007669"/>
    <property type="project" value="UniProtKB-SubCell"/>
</dbReference>
<evidence type="ECO:0000256" key="8">
    <source>
        <dbReference type="ARBA" id="ARBA00022989"/>
    </source>
</evidence>
<keyword evidence="15" id="KW-1185">Reference proteome</keyword>
<keyword evidence="5 11" id="KW-0812">Transmembrane</keyword>
<evidence type="ECO:0000256" key="6">
    <source>
        <dbReference type="ARBA" id="ARBA00022801"/>
    </source>
</evidence>
<proteinExistence type="inferred from homology"/>
<dbReference type="InterPro" id="IPR002142">
    <property type="entry name" value="Peptidase_S49"/>
</dbReference>
<dbReference type="GO" id="GO:0004252">
    <property type="term" value="F:serine-type endopeptidase activity"/>
    <property type="evidence" value="ECO:0007669"/>
    <property type="project" value="InterPro"/>
</dbReference>
<evidence type="ECO:0000256" key="9">
    <source>
        <dbReference type="ARBA" id="ARBA00023136"/>
    </source>
</evidence>
<sequence length="372" mass="41895">MEFLFEFGLFAGKFIFGAVCIVIALVCVLMAVKAAKGEMDEKKEKLKFTDLMVEAEERKDSIEDAVLRFDANKDEKTLKKELKLKSKNRNKSEEAHKKERAEKIKKAKDEGRFCPKRIFVLDFEGDTHASASHDLRLKVNAILDIATAEDEVIVNLDSPGGVVNGYGFCSSILERIRKKGIHLTVCVDNVAASGGYLMSCVADKIVAAPFAYVGSIGVVANIPNFNKVLKKHDVDYEQVTAGKYKRTLTMFGENTEEGRAKFKAEMEAIHFRFKEIVSKYRPKLNIEEIATGEFWLGKDALERGLVDELNTFDAYLQNSLEFTQDCAIKISIERKEKKSLKDLLGKFFSAKTWTRAVKEEVAQSVNNATPYR</sequence>
<dbReference type="InterPro" id="IPR029045">
    <property type="entry name" value="ClpP/crotonase-like_dom_sf"/>
</dbReference>
<keyword evidence="8 11" id="KW-1133">Transmembrane helix</keyword>
<feature type="region of interest" description="Disordered" evidence="10">
    <location>
        <begin position="83"/>
        <end position="103"/>
    </location>
</feature>
<dbReference type="OrthoDB" id="5614232at2"/>
<comment type="similarity">
    <text evidence="2">Belongs to the peptidase S49 family.</text>
</comment>
<organism evidence="14 15">
    <name type="scientific">Succinivibrio dextrinosolvens</name>
    <dbReference type="NCBI Taxonomy" id="83771"/>
    <lineage>
        <taxon>Bacteria</taxon>
        <taxon>Pseudomonadati</taxon>
        <taxon>Pseudomonadota</taxon>
        <taxon>Gammaproteobacteria</taxon>
        <taxon>Aeromonadales</taxon>
        <taxon>Succinivibrionaceae</taxon>
        <taxon>Succinivibrio</taxon>
    </lineage>
</organism>
<evidence type="ECO:0000256" key="7">
    <source>
        <dbReference type="ARBA" id="ARBA00022825"/>
    </source>
</evidence>
<dbReference type="Gene3D" id="6.20.330.10">
    <property type="match status" value="1"/>
</dbReference>
<dbReference type="Pfam" id="PF01343">
    <property type="entry name" value="Peptidase_S49"/>
    <property type="match status" value="1"/>
</dbReference>
<evidence type="ECO:0000256" key="2">
    <source>
        <dbReference type="ARBA" id="ARBA00008683"/>
    </source>
</evidence>
<evidence type="ECO:0000259" key="12">
    <source>
        <dbReference type="Pfam" id="PF01343"/>
    </source>
</evidence>
<dbReference type="AlphaFoldDB" id="A0A662ZAG7"/>
<accession>A0A662ZAG7</accession>
<evidence type="ECO:0000256" key="4">
    <source>
        <dbReference type="ARBA" id="ARBA00022670"/>
    </source>
</evidence>
<keyword evidence="4" id="KW-0645">Protease</keyword>
<comment type="subcellular location">
    <subcellularLocation>
        <location evidence="1">Cell membrane</location>
    </subcellularLocation>
</comment>
<evidence type="ECO:0000313" key="14">
    <source>
        <dbReference type="EMBL" id="SFK21897.1"/>
    </source>
</evidence>
<dbReference type="NCBIfam" id="NF008745">
    <property type="entry name" value="PRK11778.1"/>
    <property type="match status" value="1"/>
</dbReference>
<dbReference type="PANTHER" id="PTHR42987">
    <property type="entry name" value="PEPTIDASE S49"/>
    <property type="match status" value="1"/>
</dbReference>
<dbReference type="RefSeq" id="WP_074841056.1">
    <property type="nucleotide sequence ID" value="NZ_CP047056.1"/>
</dbReference>
<feature type="domain" description="Peptidase S49" evidence="12">
    <location>
        <begin position="177"/>
        <end position="317"/>
    </location>
</feature>
<dbReference type="CDD" id="cd07023">
    <property type="entry name" value="S49_Sppa_N_C"/>
    <property type="match status" value="1"/>
</dbReference>
<reference evidence="14 15" key="1">
    <citation type="submission" date="2016-10" db="EMBL/GenBank/DDBJ databases">
        <authorList>
            <person name="Varghese N."/>
            <person name="Submissions S."/>
        </authorList>
    </citation>
    <scope>NUCLEOTIDE SEQUENCE [LARGE SCALE GENOMIC DNA]</scope>
    <source>
        <strain evidence="14 15">22B</strain>
    </source>
</reference>
<dbReference type="InterPro" id="IPR047272">
    <property type="entry name" value="S49_SppA_C"/>
</dbReference>
<evidence type="ECO:0000259" key="13">
    <source>
        <dbReference type="Pfam" id="PF08496"/>
    </source>
</evidence>
<evidence type="ECO:0000256" key="5">
    <source>
        <dbReference type="ARBA" id="ARBA00022692"/>
    </source>
</evidence>
<dbReference type="InterPro" id="IPR013703">
    <property type="entry name" value="Peptidase_S49_N_proteobac"/>
</dbReference>
<evidence type="ECO:0000313" key="15">
    <source>
        <dbReference type="Proteomes" id="UP000243374"/>
    </source>
</evidence>
<protein>
    <submittedName>
        <fullName evidence="14">Inner membrane peptidase. Serine peptidase. MEROPS family S49</fullName>
    </submittedName>
</protein>
<evidence type="ECO:0000256" key="10">
    <source>
        <dbReference type="SAM" id="MobiDB-lite"/>
    </source>
</evidence>
<keyword evidence="3" id="KW-1003">Cell membrane</keyword>
<dbReference type="Proteomes" id="UP000243374">
    <property type="component" value="Unassembled WGS sequence"/>
</dbReference>
<dbReference type="SUPFAM" id="SSF52096">
    <property type="entry name" value="ClpP/crotonase"/>
    <property type="match status" value="1"/>
</dbReference>
<dbReference type="GO" id="GO:0006508">
    <property type="term" value="P:proteolysis"/>
    <property type="evidence" value="ECO:0007669"/>
    <property type="project" value="UniProtKB-KW"/>
</dbReference>